<dbReference type="AlphaFoldDB" id="A0A8K0URA9"/>
<keyword evidence="2" id="KW-1185">Reference proteome</keyword>
<comment type="caution">
    <text evidence="1">The sequence shown here is derived from an EMBL/GenBank/DDBJ whole genome shotgun (WGS) entry which is preliminary data.</text>
</comment>
<organism evidence="1 2">
    <name type="scientific">Cristinia sonorae</name>
    <dbReference type="NCBI Taxonomy" id="1940300"/>
    <lineage>
        <taxon>Eukaryota</taxon>
        <taxon>Fungi</taxon>
        <taxon>Dikarya</taxon>
        <taxon>Basidiomycota</taxon>
        <taxon>Agaricomycotina</taxon>
        <taxon>Agaricomycetes</taxon>
        <taxon>Agaricomycetidae</taxon>
        <taxon>Agaricales</taxon>
        <taxon>Pleurotineae</taxon>
        <taxon>Stephanosporaceae</taxon>
        <taxon>Cristinia</taxon>
    </lineage>
</organism>
<sequence length="275" mass="31181">MFMLPQPEEYEKIEGCPVVHLSDGKRELGVLLGALYEGHKFYRSGNMLTMPEVSALLRLGTKYQVDHARDEAISRLQHCFPSTLVDFPARNVYLQDPGWALTSCIHLRKKDAIGVVNLARAFDLDFLLPPAFYLCAQLDYDELVDGVSDDCGGTMRLSPHDLKICLKGRSLLTKADLRSLQPLFFPQSGAKCQTQEACVDIKREIVQELWYENLANPNALVTQWLRSYVEGPGRDRPLCAVCVEELMEAYERQTQNTWDALGKYFQVPLWPIPPS</sequence>
<evidence type="ECO:0000313" key="2">
    <source>
        <dbReference type="Proteomes" id="UP000813824"/>
    </source>
</evidence>
<evidence type="ECO:0000313" key="1">
    <source>
        <dbReference type="EMBL" id="KAH8100957.1"/>
    </source>
</evidence>
<gene>
    <name evidence="1" type="ORF">BXZ70DRAFT_936766</name>
</gene>
<reference evidence="1" key="1">
    <citation type="journal article" date="2021" name="New Phytol.">
        <title>Evolutionary innovations through gain and loss of genes in the ectomycorrhizal Boletales.</title>
        <authorList>
            <person name="Wu G."/>
            <person name="Miyauchi S."/>
            <person name="Morin E."/>
            <person name="Kuo A."/>
            <person name="Drula E."/>
            <person name="Varga T."/>
            <person name="Kohler A."/>
            <person name="Feng B."/>
            <person name="Cao Y."/>
            <person name="Lipzen A."/>
            <person name="Daum C."/>
            <person name="Hundley H."/>
            <person name="Pangilinan J."/>
            <person name="Johnson J."/>
            <person name="Barry K."/>
            <person name="LaButti K."/>
            <person name="Ng V."/>
            <person name="Ahrendt S."/>
            <person name="Min B."/>
            <person name="Choi I.G."/>
            <person name="Park H."/>
            <person name="Plett J.M."/>
            <person name="Magnuson J."/>
            <person name="Spatafora J.W."/>
            <person name="Nagy L.G."/>
            <person name="Henrissat B."/>
            <person name="Grigoriev I.V."/>
            <person name="Yang Z.L."/>
            <person name="Xu J."/>
            <person name="Martin F.M."/>
        </authorList>
    </citation>
    <scope>NUCLEOTIDE SEQUENCE</scope>
    <source>
        <strain evidence="1">KKN 215</strain>
    </source>
</reference>
<dbReference type="EMBL" id="JAEVFJ010000014">
    <property type="protein sequence ID" value="KAH8100957.1"/>
    <property type="molecule type" value="Genomic_DNA"/>
</dbReference>
<dbReference type="Proteomes" id="UP000813824">
    <property type="component" value="Unassembled WGS sequence"/>
</dbReference>
<protein>
    <submittedName>
        <fullName evidence="1">Uncharacterized protein</fullName>
    </submittedName>
</protein>
<accession>A0A8K0URA9</accession>
<proteinExistence type="predicted"/>
<name>A0A8K0URA9_9AGAR</name>
<dbReference type="OrthoDB" id="3893071at2759"/>